<dbReference type="EMBL" id="CAKOGP040001958">
    <property type="protein sequence ID" value="CAJ1957981.1"/>
    <property type="molecule type" value="Genomic_DNA"/>
</dbReference>
<dbReference type="Proteomes" id="UP001295423">
    <property type="component" value="Unassembled WGS sequence"/>
</dbReference>
<gene>
    <name evidence="1" type="ORF">CYCCA115_LOCUS16973</name>
</gene>
<dbReference type="AlphaFoldDB" id="A0AAD2PVX1"/>
<sequence>MQEIGSADIILPDKKLQISTRCEYLRLDRAFAHFSSVLVETDEFKVEQAKKEKEWEDSHADGNVDALMKLRRHMPLNIRQMSENDLLRFESPSSKVFPRTLEIALTWEKQKVRDDATNRKIGWFSTMKSNLKEMLNTYERHMKEYGPRGSHPYATREQPNVGCPLIGRQCPSRADSVVNYDTDYGWPDGALYENPDNVKEEEAPELNPAEQAKCRRAHLISLIIEASKTRASSNSKLRPETMTFLYTLGQYLDCRKQMDAKYLEVDELQVIANFSIEMDSDGIEASGGEDGKFKPSYQQQSVHGTAATTVKEMMHEDPAIHIVKAKNRIAKPTLTVWLLRYQYVYSDRCCSRGLQIQTYL</sequence>
<evidence type="ECO:0000313" key="1">
    <source>
        <dbReference type="EMBL" id="CAJ1957981.1"/>
    </source>
</evidence>
<organism evidence="1 2">
    <name type="scientific">Cylindrotheca closterium</name>
    <dbReference type="NCBI Taxonomy" id="2856"/>
    <lineage>
        <taxon>Eukaryota</taxon>
        <taxon>Sar</taxon>
        <taxon>Stramenopiles</taxon>
        <taxon>Ochrophyta</taxon>
        <taxon>Bacillariophyta</taxon>
        <taxon>Bacillariophyceae</taxon>
        <taxon>Bacillariophycidae</taxon>
        <taxon>Bacillariales</taxon>
        <taxon>Bacillariaceae</taxon>
        <taxon>Cylindrotheca</taxon>
    </lineage>
</organism>
<protein>
    <submittedName>
        <fullName evidence="1">Uncharacterized protein</fullName>
    </submittedName>
</protein>
<comment type="caution">
    <text evidence="1">The sequence shown here is derived from an EMBL/GenBank/DDBJ whole genome shotgun (WGS) entry which is preliminary data.</text>
</comment>
<proteinExistence type="predicted"/>
<evidence type="ECO:0000313" key="2">
    <source>
        <dbReference type="Proteomes" id="UP001295423"/>
    </source>
</evidence>
<name>A0AAD2PVX1_9STRA</name>
<reference evidence="1" key="1">
    <citation type="submission" date="2023-08" db="EMBL/GenBank/DDBJ databases">
        <authorList>
            <person name="Audoor S."/>
            <person name="Bilcke G."/>
        </authorList>
    </citation>
    <scope>NUCLEOTIDE SEQUENCE</scope>
</reference>
<keyword evidence="2" id="KW-1185">Reference proteome</keyword>
<accession>A0AAD2PVX1</accession>